<dbReference type="InterPro" id="IPR015943">
    <property type="entry name" value="WD40/YVTN_repeat-like_dom_sf"/>
</dbReference>
<feature type="domain" description="FlgD/Vpr Ig-like" evidence="2">
    <location>
        <begin position="388"/>
        <end position="450"/>
    </location>
</feature>
<dbReference type="InterPro" id="IPR025965">
    <property type="entry name" value="FlgD/Vpr_Ig-like"/>
</dbReference>
<feature type="chain" id="PRO_5022157042" description="FlgD/Vpr Ig-like domain-containing protein" evidence="1">
    <location>
        <begin position="20"/>
        <end position="463"/>
    </location>
</feature>
<dbReference type="Proteomes" id="UP000317716">
    <property type="component" value="Unassembled WGS sequence"/>
</dbReference>
<dbReference type="Gene3D" id="2.130.10.10">
    <property type="entry name" value="YVTN repeat-like/Quinoprotein amine dehydrogenase"/>
    <property type="match status" value="1"/>
</dbReference>
<keyword evidence="1" id="KW-0732">Signal</keyword>
<dbReference type="EMBL" id="VBOS01000216">
    <property type="protein sequence ID" value="TMQ55418.1"/>
    <property type="molecule type" value="Genomic_DNA"/>
</dbReference>
<organism evidence="3 4">
    <name type="scientific">Eiseniibacteriota bacterium</name>
    <dbReference type="NCBI Taxonomy" id="2212470"/>
    <lineage>
        <taxon>Bacteria</taxon>
        <taxon>Candidatus Eiseniibacteriota</taxon>
    </lineage>
</organism>
<evidence type="ECO:0000256" key="1">
    <source>
        <dbReference type="SAM" id="SignalP"/>
    </source>
</evidence>
<comment type="caution">
    <text evidence="3">The sequence shown here is derived from an EMBL/GenBank/DDBJ whole genome shotgun (WGS) entry which is preliminary data.</text>
</comment>
<sequence length="463" mass="49168">MSRWIATLYVILATTPAGGAETRAFVLTTDFSTGSLSVNPLGTTTVAKDVAAVHSDAVERWYGGLLYVVNRFGQDNIQVIDPAQGYATVRQFSTGNGSNPQDICFVSPTKAYVTRYDVSDLLIVNPSNGASLGVIPLGAFADADGIPEMARMVRVDNRVFVAIQRLDRSAGYQPTDKSLVAVIDAVADTVLDADPDTPGKQAIQLTGKNPYTTFAFDRATSRLLIGCAGAFGALDGGIEYLDPVFMRSLGYAITESALGGDLGTIAWNGASHSYAIVSDANSNTLLVSWSAITGQKIATVFAPGGFSLSDCELDDRGELYVCDSDLLAPGLYVFSVPQDLQIAGPLDCGLPPYQVTFDATSEQVLEVAEEPAGASLSNPWPNPARNSLSVRLALPRAGRVEVDALDLAGRRVRSIVAGELPAGSTTCLWDLHDGRGRRVPAGLYVLRARTQHGTIARRTMVTR</sequence>
<evidence type="ECO:0000313" key="3">
    <source>
        <dbReference type="EMBL" id="TMQ55418.1"/>
    </source>
</evidence>
<dbReference type="Pfam" id="PF13860">
    <property type="entry name" value="FlgD_ig"/>
    <property type="match status" value="1"/>
</dbReference>
<name>A0A538SVK5_UNCEI</name>
<dbReference type="Gene3D" id="2.60.40.4070">
    <property type="match status" value="1"/>
</dbReference>
<evidence type="ECO:0000259" key="2">
    <source>
        <dbReference type="Pfam" id="PF13860"/>
    </source>
</evidence>
<dbReference type="SUPFAM" id="SSF75011">
    <property type="entry name" value="3-carboxy-cis,cis-mucoante lactonizing enzyme"/>
    <property type="match status" value="1"/>
</dbReference>
<reference evidence="3 4" key="1">
    <citation type="journal article" date="2019" name="Nat. Microbiol.">
        <title>Mediterranean grassland soil C-N compound turnover is dependent on rainfall and depth, and is mediated by genomically divergent microorganisms.</title>
        <authorList>
            <person name="Diamond S."/>
            <person name="Andeer P.F."/>
            <person name="Li Z."/>
            <person name="Crits-Christoph A."/>
            <person name="Burstein D."/>
            <person name="Anantharaman K."/>
            <person name="Lane K.R."/>
            <person name="Thomas B.C."/>
            <person name="Pan C."/>
            <person name="Northen T.R."/>
            <person name="Banfield J.F."/>
        </authorList>
    </citation>
    <scope>NUCLEOTIDE SEQUENCE [LARGE SCALE GENOMIC DNA]</scope>
    <source>
        <strain evidence="3">WS_2</strain>
    </source>
</reference>
<feature type="signal peptide" evidence="1">
    <location>
        <begin position="1"/>
        <end position="19"/>
    </location>
</feature>
<gene>
    <name evidence="3" type="ORF">E6K72_06405</name>
</gene>
<proteinExistence type="predicted"/>
<dbReference type="AlphaFoldDB" id="A0A538SVK5"/>
<accession>A0A538SVK5</accession>
<protein>
    <recommendedName>
        <fullName evidence="2">FlgD/Vpr Ig-like domain-containing protein</fullName>
    </recommendedName>
</protein>
<evidence type="ECO:0000313" key="4">
    <source>
        <dbReference type="Proteomes" id="UP000317716"/>
    </source>
</evidence>